<evidence type="ECO:0000313" key="2">
    <source>
        <dbReference type="EMBL" id="KXN71122.1"/>
    </source>
</evidence>
<dbReference type="AlphaFoldDB" id="A0A137P808"/>
<reference evidence="2 3" key="1">
    <citation type="journal article" date="2015" name="Genome Biol. Evol.">
        <title>Phylogenomic analyses indicate that early fungi evolved digesting cell walls of algal ancestors of land plants.</title>
        <authorList>
            <person name="Chang Y."/>
            <person name="Wang S."/>
            <person name="Sekimoto S."/>
            <person name="Aerts A.L."/>
            <person name="Choi C."/>
            <person name="Clum A."/>
            <person name="LaButti K.M."/>
            <person name="Lindquist E.A."/>
            <person name="Yee Ngan C."/>
            <person name="Ohm R.A."/>
            <person name="Salamov A.A."/>
            <person name="Grigoriev I.V."/>
            <person name="Spatafora J.W."/>
            <person name="Berbee M.L."/>
        </authorList>
    </citation>
    <scope>NUCLEOTIDE SEQUENCE [LARGE SCALE GENOMIC DNA]</scope>
    <source>
        <strain evidence="2 3">NRRL 28638</strain>
    </source>
</reference>
<evidence type="ECO:0000259" key="1">
    <source>
        <dbReference type="Pfam" id="PF02036"/>
    </source>
</evidence>
<feature type="domain" description="SCP2" evidence="1">
    <location>
        <begin position="27"/>
        <end position="123"/>
    </location>
</feature>
<dbReference type="OMA" id="WTIDMKK"/>
<dbReference type="STRING" id="796925.A0A137P808"/>
<dbReference type="EMBL" id="KQ964483">
    <property type="protein sequence ID" value="KXN71122.1"/>
    <property type="molecule type" value="Genomic_DNA"/>
</dbReference>
<dbReference type="InterPro" id="IPR003033">
    <property type="entry name" value="SCP2_sterol-bd_dom"/>
</dbReference>
<dbReference type="Gene3D" id="3.30.1050.10">
    <property type="entry name" value="SCP2 sterol-binding domain"/>
    <property type="match status" value="1"/>
</dbReference>
<proteinExistence type="predicted"/>
<accession>A0A137P808</accession>
<dbReference type="SUPFAM" id="SSF55718">
    <property type="entry name" value="SCP-like"/>
    <property type="match status" value="1"/>
</dbReference>
<protein>
    <submittedName>
        <fullName evidence="2">Sterol-binding-like protein</fullName>
    </submittedName>
</protein>
<evidence type="ECO:0000313" key="3">
    <source>
        <dbReference type="Proteomes" id="UP000070444"/>
    </source>
</evidence>
<dbReference type="FunFam" id="3.30.1050.10:FF:000001">
    <property type="entry name" value="Putative Non-specific lipid-transfer protein"/>
    <property type="match status" value="1"/>
</dbReference>
<dbReference type="Pfam" id="PF02036">
    <property type="entry name" value="SCP2"/>
    <property type="match status" value="1"/>
</dbReference>
<dbReference type="InterPro" id="IPR036527">
    <property type="entry name" value="SCP2_sterol-bd_dom_sf"/>
</dbReference>
<dbReference type="PANTHER" id="PTHR10094">
    <property type="entry name" value="STEROL CARRIER PROTEIN 2 SCP-2 FAMILY PROTEIN"/>
    <property type="match status" value="1"/>
</dbReference>
<gene>
    <name evidence="2" type="ORF">CONCODRAFT_38701</name>
</gene>
<name>A0A137P808_CONC2</name>
<organism evidence="2 3">
    <name type="scientific">Conidiobolus coronatus (strain ATCC 28846 / CBS 209.66 / NRRL 28638)</name>
    <name type="common">Delacroixia coronata</name>
    <dbReference type="NCBI Taxonomy" id="796925"/>
    <lineage>
        <taxon>Eukaryota</taxon>
        <taxon>Fungi</taxon>
        <taxon>Fungi incertae sedis</taxon>
        <taxon>Zoopagomycota</taxon>
        <taxon>Entomophthoromycotina</taxon>
        <taxon>Entomophthoromycetes</taxon>
        <taxon>Entomophthorales</taxon>
        <taxon>Ancylistaceae</taxon>
        <taxon>Conidiobolus</taxon>
    </lineage>
</organism>
<sequence>MSHPLVADGFNASEAFVLIDAGFKAFPEAEMKAMINKVKGIFQFDVKNKEGKVQSWTVDAKKDKGEVTKGASKAKPDVIISTSDDIMVGLADGKLNAQKAFMQGKIKLKGQMLLATKLDNVLKQARVKAGL</sequence>
<dbReference type="PANTHER" id="PTHR10094:SF25">
    <property type="entry name" value="SCP2 STEROL-BINDING DOMAIN-CONTAINING PROTEIN 1"/>
    <property type="match status" value="1"/>
</dbReference>
<dbReference type="OrthoDB" id="10265837at2759"/>
<dbReference type="Proteomes" id="UP000070444">
    <property type="component" value="Unassembled WGS sequence"/>
</dbReference>
<keyword evidence="3" id="KW-1185">Reference proteome</keyword>
<dbReference type="GO" id="GO:0005829">
    <property type="term" value="C:cytosol"/>
    <property type="evidence" value="ECO:0007669"/>
    <property type="project" value="TreeGrafter"/>
</dbReference>